<dbReference type="GO" id="GO:0015369">
    <property type="term" value="F:calcium:proton antiporter activity"/>
    <property type="evidence" value="ECO:0007669"/>
    <property type="project" value="UniProtKB-UniRule"/>
</dbReference>
<evidence type="ECO:0000256" key="4">
    <source>
        <dbReference type="ARBA" id="ARBA00022568"/>
    </source>
</evidence>
<feature type="transmembrane region" description="Helical" evidence="10">
    <location>
        <begin position="565"/>
        <end position="585"/>
    </location>
</feature>
<evidence type="ECO:0000256" key="9">
    <source>
        <dbReference type="ARBA" id="ARBA00023136"/>
    </source>
</evidence>
<keyword evidence="13" id="KW-1185">Reference proteome</keyword>
<accession>A0A5M9JN53</accession>
<dbReference type="VEuPathDB" id="FungiDB:MFRU_005g02340"/>
<dbReference type="PANTHER" id="PTHR31503">
    <property type="entry name" value="VACUOLAR CALCIUM ION TRANSPORTER"/>
    <property type="match status" value="1"/>
</dbReference>
<evidence type="ECO:0000313" key="12">
    <source>
        <dbReference type="EMBL" id="KAA8570090.1"/>
    </source>
</evidence>
<keyword evidence="3 10" id="KW-0813">Transport</keyword>
<dbReference type="Proteomes" id="UP000322873">
    <property type="component" value="Unassembled WGS sequence"/>
</dbReference>
<name>A0A5M9JN53_MONFR</name>
<evidence type="ECO:0000256" key="10">
    <source>
        <dbReference type="RuleBase" id="RU365028"/>
    </source>
</evidence>
<dbReference type="AlphaFoldDB" id="A0A5M9JN53"/>
<dbReference type="InterPro" id="IPR004837">
    <property type="entry name" value="NaCa_Exmemb"/>
</dbReference>
<feature type="transmembrane region" description="Helical" evidence="10">
    <location>
        <begin position="321"/>
        <end position="345"/>
    </location>
</feature>
<evidence type="ECO:0000256" key="7">
    <source>
        <dbReference type="ARBA" id="ARBA00022989"/>
    </source>
</evidence>
<dbReference type="FunFam" id="1.20.1420.30:FF:000026">
    <property type="entry name" value="Vacuolar calcium ion transporter"/>
    <property type="match status" value="1"/>
</dbReference>
<feature type="transmembrane region" description="Helical" evidence="10">
    <location>
        <begin position="537"/>
        <end position="558"/>
    </location>
</feature>
<sequence length="609" mass="67858">MLSPLNNNTSYKIDNLFQTHQLLMHNNAELAQDIIFAFTVYADGWDTVSHRLDTLYTVHYRLTTVVTAITAMWCYDYKCAAGRISRSLQLELEEASLFVATSTSSYVQLIDRYERTRKRQLIQEERREVFIMARTAQRRKDNTTSSSTAPKDDIEMAATPQAQGHIAEVSVETTGSSTTAHHNLSEMLHHMLPTHRVNHKGYKVTKGIQPDGESGRRGIHPFHFFRICWASTSDASRLVNILWPVVPAALAVRYTRPEKHLVIFILNYIAMVPCANLIGFAGQELARKLPKVFGILLETTLGSIVEMILFIVLLTRDEYSVIQAAILGSMLATLLLCLGMCFFVGGLTRDEQEFDEAVSEVGSGLLLTAGMGLIVPSAFETALELKKFRGSLGGVAYATYVFFQMRTHHSIYDAILEADEQKDEDRHEDLQKDKLTFTECIVALSISIALVTLIAISLVEQIPHIVEERGISDAFMGLILVPLVEKAAEHLSAIDEAYDNQMNFALSHVLGATIQTALFNGPLVVIISWGLDKKLDLNFEMFDIVVLILAILVVGNFLRDQKSNYLEGALCVIVYIIIAVAAFFYPNPEETHVTGEATDAAVEVLHALL</sequence>
<dbReference type="InterPro" id="IPR004713">
    <property type="entry name" value="CaH_exchang"/>
</dbReference>
<comment type="subcellular location">
    <subcellularLocation>
        <location evidence="1">Endomembrane system</location>
        <topology evidence="1">Multi-pass membrane protein</topology>
    </subcellularLocation>
    <subcellularLocation>
        <location evidence="10">Vacuole membrane</location>
    </subcellularLocation>
</comment>
<feature type="domain" description="Sodium/calcium exchanger membrane region" evidence="11">
    <location>
        <begin position="260"/>
        <end position="405"/>
    </location>
</feature>
<keyword evidence="5 10" id="KW-0812">Transmembrane</keyword>
<dbReference type="GO" id="GO:0000329">
    <property type="term" value="C:fungal-type vacuole membrane"/>
    <property type="evidence" value="ECO:0007669"/>
    <property type="project" value="TreeGrafter"/>
</dbReference>
<evidence type="ECO:0000256" key="3">
    <source>
        <dbReference type="ARBA" id="ARBA00022448"/>
    </source>
</evidence>
<protein>
    <recommendedName>
        <fullName evidence="10">Vacuolar calcium ion transporter</fullName>
    </recommendedName>
</protein>
<evidence type="ECO:0000256" key="6">
    <source>
        <dbReference type="ARBA" id="ARBA00022837"/>
    </source>
</evidence>
<keyword evidence="9 10" id="KW-0472">Membrane</keyword>
<keyword evidence="8 10" id="KW-0406">Ion transport</keyword>
<comment type="caution">
    <text evidence="12">The sequence shown here is derived from an EMBL/GenBank/DDBJ whole genome shotgun (WGS) entry which is preliminary data.</text>
</comment>
<dbReference type="EMBL" id="VICG01000007">
    <property type="protein sequence ID" value="KAA8570090.1"/>
    <property type="molecule type" value="Genomic_DNA"/>
</dbReference>
<dbReference type="PANTHER" id="PTHR31503:SF14">
    <property type="entry name" value="VACUOLAR CALCIUM ION TRANSPORTER"/>
    <property type="match status" value="1"/>
</dbReference>
<comment type="similarity">
    <text evidence="2 10">Belongs to the Ca(2+):cation antiporter (CaCA) (TC 2.A.19) family.</text>
</comment>
<comment type="function">
    <text evidence="10">Has a role in promoting intracellular calcium ion sequestration via the exchange of calcium ions for hydrogen ions across the vacuolar membrane. Involved also in manganese ion homeostasis via its uptake into the vacuole.</text>
</comment>
<keyword evidence="10" id="KW-0926">Vacuole</keyword>
<dbReference type="GO" id="GO:0012505">
    <property type="term" value="C:endomembrane system"/>
    <property type="evidence" value="ECO:0007669"/>
    <property type="project" value="UniProtKB-SubCell"/>
</dbReference>
<dbReference type="NCBIfam" id="TIGR00378">
    <property type="entry name" value="cax"/>
    <property type="match status" value="1"/>
</dbReference>
<keyword evidence="7 10" id="KW-1133">Transmembrane helix</keyword>
<evidence type="ECO:0000256" key="1">
    <source>
        <dbReference type="ARBA" id="ARBA00004127"/>
    </source>
</evidence>
<dbReference type="InterPro" id="IPR044880">
    <property type="entry name" value="NCX_ion-bd_dom_sf"/>
</dbReference>
<evidence type="ECO:0000256" key="5">
    <source>
        <dbReference type="ARBA" id="ARBA00022692"/>
    </source>
</evidence>
<dbReference type="Pfam" id="PF01699">
    <property type="entry name" value="Na_Ca_ex"/>
    <property type="match status" value="2"/>
</dbReference>
<keyword evidence="6 10" id="KW-0106">Calcium</keyword>
<feature type="transmembrane region" description="Helical" evidence="10">
    <location>
        <begin position="509"/>
        <end position="531"/>
    </location>
</feature>
<evidence type="ECO:0000259" key="11">
    <source>
        <dbReference type="Pfam" id="PF01699"/>
    </source>
</evidence>
<evidence type="ECO:0000256" key="8">
    <source>
        <dbReference type="ARBA" id="ARBA00023065"/>
    </source>
</evidence>
<reference evidence="12 13" key="1">
    <citation type="submission" date="2019-06" db="EMBL/GenBank/DDBJ databases">
        <title>Genome Sequence of the Brown Rot Fungal Pathogen Monilinia fructicola.</title>
        <authorList>
            <person name="De Miccolis Angelini R.M."/>
            <person name="Landi L."/>
            <person name="Abate D."/>
            <person name="Pollastro S."/>
            <person name="Romanazzi G."/>
            <person name="Faretra F."/>
        </authorList>
    </citation>
    <scope>NUCLEOTIDE SEQUENCE [LARGE SCALE GENOMIC DNA]</scope>
    <source>
        <strain evidence="12 13">Mfrc123</strain>
    </source>
</reference>
<feature type="domain" description="Sodium/calcium exchanger membrane region" evidence="11">
    <location>
        <begin position="442"/>
        <end position="583"/>
    </location>
</feature>
<comment type="caution">
    <text evidence="10">Lacks conserved residue(s) required for the propagation of feature annotation.</text>
</comment>
<feature type="transmembrane region" description="Helical" evidence="10">
    <location>
        <begin position="435"/>
        <end position="459"/>
    </location>
</feature>
<evidence type="ECO:0000256" key="2">
    <source>
        <dbReference type="ARBA" id="ARBA00008170"/>
    </source>
</evidence>
<feature type="transmembrane region" description="Helical" evidence="10">
    <location>
        <begin position="357"/>
        <end position="379"/>
    </location>
</feature>
<gene>
    <name evidence="12" type="ORF">EYC84_002424</name>
</gene>
<evidence type="ECO:0000313" key="13">
    <source>
        <dbReference type="Proteomes" id="UP000322873"/>
    </source>
</evidence>
<dbReference type="InterPro" id="IPR004798">
    <property type="entry name" value="CAX-like"/>
</dbReference>
<feature type="transmembrane region" description="Helical" evidence="10">
    <location>
        <begin position="261"/>
        <end position="280"/>
    </location>
</feature>
<dbReference type="GO" id="GO:0006874">
    <property type="term" value="P:intracellular calcium ion homeostasis"/>
    <property type="evidence" value="ECO:0007669"/>
    <property type="project" value="TreeGrafter"/>
</dbReference>
<keyword evidence="4 10" id="KW-0109">Calcium transport</keyword>
<feature type="transmembrane region" description="Helical" evidence="10">
    <location>
        <begin position="292"/>
        <end position="315"/>
    </location>
</feature>
<proteinExistence type="inferred from homology"/>
<keyword evidence="10" id="KW-0050">Antiport</keyword>
<organism evidence="12 13">
    <name type="scientific">Monilinia fructicola</name>
    <name type="common">Brown rot fungus</name>
    <name type="synonym">Ciboria fructicola</name>
    <dbReference type="NCBI Taxonomy" id="38448"/>
    <lineage>
        <taxon>Eukaryota</taxon>
        <taxon>Fungi</taxon>
        <taxon>Dikarya</taxon>
        <taxon>Ascomycota</taxon>
        <taxon>Pezizomycotina</taxon>
        <taxon>Leotiomycetes</taxon>
        <taxon>Helotiales</taxon>
        <taxon>Sclerotiniaceae</taxon>
        <taxon>Monilinia</taxon>
    </lineage>
</organism>
<dbReference type="Gene3D" id="1.20.1420.30">
    <property type="entry name" value="NCX, central ion-binding region"/>
    <property type="match status" value="1"/>
</dbReference>